<evidence type="ECO:0000313" key="4">
    <source>
        <dbReference type="Proteomes" id="UP000188836"/>
    </source>
</evidence>
<keyword evidence="4" id="KW-1185">Reference proteome</keyword>
<reference evidence="3 4" key="1">
    <citation type="journal article" date="2016" name="Antonie Van Leeuwenhoek">
        <title>Nocardia donostiensis sp. nov., isolated from human respiratory specimens.</title>
        <authorList>
            <person name="Ercibengoa M."/>
            <person name="Bell M."/>
            <person name="Marimon J.M."/>
            <person name="Humrighouse B."/>
            <person name="Klenk H.P."/>
            <person name="Potter G."/>
            <person name="Perez-Trallero E."/>
        </authorList>
    </citation>
    <scope>NUCLEOTIDE SEQUENCE [LARGE SCALE GENOMIC DNA]</scope>
    <source>
        <strain evidence="3 4">X1655</strain>
    </source>
</reference>
<comment type="caution">
    <text evidence="3">The sequence shown here is derived from an EMBL/GenBank/DDBJ whole genome shotgun (WGS) entry which is preliminary data.</text>
</comment>
<sequence length="397" mass="43891">MSKSGHTVRAVTIASALAIIIAGCGTGGDTAKVSEPVVDIHSLDVGGYPTKPQVFGTVKNMDEARVVEATRLAEHVPLAMEIDPRFTYKDSGSESIYIHPDALSGIMYTAKFAEAAPDFISGFISQGQTTPSNQGLHLINAVLLFPDEHKASQAAKDLERVDFEYTEHNERVHIPKYPEAAAHWLPNTQSIGSWFATGNLVIFTWIYDYLKSWLEKVDLNALTSLVEKSLDTIVPAVKHFVPTPQHKLTELPADNEGILGRTLPREDPSPLPDPPAVYTGRSALHLSEKPDEDKETFEELGVDIYAERGSKLFRARDKDAAANLVEEVLAGKQYRRSAPPEALPMAKCKEYAGNNSFVPRFYCAVPYERYVAYVWSMQETDVHQKVSAQYALLTEAK</sequence>
<organism evidence="3 4">
    <name type="scientific">Nocardia donostiensis</name>
    <dbReference type="NCBI Taxonomy" id="1538463"/>
    <lineage>
        <taxon>Bacteria</taxon>
        <taxon>Bacillati</taxon>
        <taxon>Actinomycetota</taxon>
        <taxon>Actinomycetes</taxon>
        <taxon>Mycobacteriales</taxon>
        <taxon>Nocardiaceae</taxon>
        <taxon>Nocardia</taxon>
    </lineage>
</organism>
<proteinExistence type="predicted"/>
<dbReference type="STRING" id="1538463.B0T36_00915"/>
<evidence type="ECO:0000259" key="1">
    <source>
        <dbReference type="Pfam" id="PF24088"/>
    </source>
</evidence>
<evidence type="ECO:0000313" key="3">
    <source>
        <dbReference type="EMBL" id="ONM50566.1"/>
    </source>
</evidence>
<feature type="domain" description="DUF7373" evidence="2">
    <location>
        <begin position="259"/>
        <end position="395"/>
    </location>
</feature>
<dbReference type="OrthoDB" id="4398318at2"/>
<protein>
    <submittedName>
        <fullName evidence="3">Uncharacterized protein</fullName>
    </submittedName>
</protein>
<dbReference type="PROSITE" id="PS51257">
    <property type="entry name" value="PROKAR_LIPOPROTEIN"/>
    <property type="match status" value="1"/>
</dbReference>
<dbReference type="InterPro" id="IPR056463">
    <property type="entry name" value="DUF7373_C"/>
</dbReference>
<dbReference type="InterPro" id="IPR055797">
    <property type="entry name" value="DUF7373"/>
</dbReference>
<dbReference type="EMBL" id="MUMY01000001">
    <property type="protein sequence ID" value="ONM50566.1"/>
    <property type="molecule type" value="Genomic_DNA"/>
</dbReference>
<evidence type="ECO:0000259" key="2">
    <source>
        <dbReference type="Pfam" id="PF24092"/>
    </source>
</evidence>
<gene>
    <name evidence="3" type="ORF">B0T46_01255</name>
</gene>
<feature type="domain" description="DUF7373" evidence="1">
    <location>
        <begin position="56"/>
        <end position="252"/>
    </location>
</feature>
<dbReference type="AlphaFoldDB" id="A0A1V2TM59"/>
<dbReference type="Pfam" id="PF24092">
    <property type="entry name" value="DUF7373_C"/>
    <property type="match status" value="1"/>
</dbReference>
<accession>A0A1V2TM59</accession>
<name>A0A1V2TM59_9NOCA</name>
<dbReference type="Pfam" id="PF24088">
    <property type="entry name" value="DUF7373"/>
    <property type="match status" value="1"/>
</dbReference>
<dbReference type="Proteomes" id="UP000188836">
    <property type="component" value="Unassembled WGS sequence"/>
</dbReference>